<dbReference type="Proteomes" id="UP001295444">
    <property type="component" value="Chromosome 11"/>
</dbReference>
<dbReference type="EMBL" id="OW240922">
    <property type="protein sequence ID" value="CAH2321318.1"/>
    <property type="molecule type" value="Genomic_DNA"/>
</dbReference>
<feature type="compositionally biased region" description="Polar residues" evidence="1">
    <location>
        <begin position="295"/>
        <end position="305"/>
    </location>
</feature>
<evidence type="ECO:0000313" key="2">
    <source>
        <dbReference type="EMBL" id="CAH2321318.1"/>
    </source>
</evidence>
<dbReference type="AlphaFoldDB" id="A0AAD1TBJ3"/>
<feature type="compositionally biased region" description="Basic and acidic residues" evidence="1">
    <location>
        <begin position="183"/>
        <end position="201"/>
    </location>
</feature>
<feature type="compositionally biased region" description="Basic residues" evidence="1">
    <location>
        <begin position="242"/>
        <end position="252"/>
    </location>
</feature>
<feature type="region of interest" description="Disordered" evidence="1">
    <location>
        <begin position="167"/>
        <end position="350"/>
    </location>
</feature>
<sequence length="374" mass="39986">MAHTRADIQLLSGLLAECKELASDGLHFLERPPPPSLEAGEGPGEEVVPETPPETASTSEAPQASLTYAAAAKGEGVEARALRGLPDRLRGLLVSLKAQHAEADSGLAGVQAELREQREKSSRTSNHKRGPVRAIIAQKKLEEEQRLSYILLQTEYKMADIQSILQQRAKEATQCRRQRALGGRRDMSPGDESSKDSDSNSHHSPGVPCTSALATPGGAAETERKAREKDSEAEWEEEKEKKKTKKKKKNIARRQPETPVRGSGDSKEEGECSPDEYTYNEEAFPALQTPGARDTNPTGGNTCVPQESARPASVEVPGPPTALHGDRETIPAGTMASTGDPMEGPFPSSLPCLPSDLPLHVVAPSGVAGSSASW</sequence>
<gene>
    <name evidence="2" type="ORF">PECUL_23A052985</name>
</gene>
<feature type="region of interest" description="Disordered" evidence="1">
    <location>
        <begin position="26"/>
        <end position="64"/>
    </location>
</feature>
<reference evidence="2" key="1">
    <citation type="submission" date="2022-03" db="EMBL/GenBank/DDBJ databases">
        <authorList>
            <person name="Alioto T."/>
            <person name="Alioto T."/>
            <person name="Gomez Garrido J."/>
        </authorList>
    </citation>
    <scope>NUCLEOTIDE SEQUENCE</scope>
</reference>
<organism evidence="2 3">
    <name type="scientific">Pelobates cultripes</name>
    <name type="common">Western spadefoot toad</name>
    <dbReference type="NCBI Taxonomy" id="61616"/>
    <lineage>
        <taxon>Eukaryota</taxon>
        <taxon>Metazoa</taxon>
        <taxon>Chordata</taxon>
        <taxon>Craniata</taxon>
        <taxon>Vertebrata</taxon>
        <taxon>Euteleostomi</taxon>
        <taxon>Amphibia</taxon>
        <taxon>Batrachia</taxon>
        <taxon>Anura</taxon>
        <taxon>Pelobatoidea</taxon>
        <taxon>Pelobatidae</taxon>
        <taxon>Pelobates</taxon>
    </lineage>
</organism>
<feature type="compositionally biased region" description="Low complexity" evidence="1">
    <location>
        <begin position="53"/>
        <end position="62"/>
    </location>
</feature>
<name>A0AAD1TBJ3_PELCU</name>
<proteinExistence type="predicted"/>
<evidence type="ECO:0000256" key="1">
    <source>
        <dbReference type="SAM" id="MobiDB-lite"/>
    </source>
</evidence>
<protein>
    <submittedName>
        <fullName evidence="2">Uncharacterized protein</fullName>
    </submittedName>
</protein>
<accession>A0AAD1TBJ3</accession>
<feature type="compositionally biased region" description="Basic and acidic residues" evidence="1">
    <location>
        <begin position="221"/>
        <end position="232"/>
    </location>
</feature>
<keyword evidence="3" id="KW-1185">Reference proteome</keyword>
<evidence type="ECO:0000313" key="3">
    <source>
        <dbReference type="Proteomes" id="UP001295444"/>
    </source>
</evidence>